<feature type="region of interest" description="Disordered" evidence="1">
    <location>
        <begin position="633"/>
        <end position="694"/>
    </location>
</feature>
<feature type="compositionally biased region" description="Low complexity" evidence="1">
    <location>
        <begin position="609"/>
        <end position="624"/>
    </location>
</feature>
<feature type="region of interest" description="Disordered" evidence="1">
    <location>
        <begin position="605"/>
        <end position="624"/>
    </location>
</feature>
<dbReference type="Pfam" id="PF00620">
    <property type="entry name" value="RhoGAP"/>
    <property type="match status" value="1"/>
</dbReference>
<dbReference type="SMART" id="SM00324">
    <property type="entry name" value="RhoGAP"/>
    <property type="match status" value="1"/>
</dbReference>
<evidence type="ECO:0000313" key="3">
    <source>
        <dbReference type="EMBL" id="CEP13185.1"/>
    </source>
</evidence>
<dbReference type="GO" id="GO:0005886">
    <property type="term" value="C:plasma membrane"/>
    <property type="evidence" value="ECO:0007669"/>
    <property type="project" value="TreeGrafter"/>
</dbReference>
<evidence type="ECO:0000256" key="1">
    <source>
        <dbReference type="SAM" id="MobiDB-lite"/>
    </source>
</evidence>
<protein>
    <recommendedName>
        <fullName evidence="2">Rho-GAP domain-containing protein</fullName>
    </recommendedName>
</protein>
<dbReference type="PANTHER" id="PTHR23065:SF17">
    <property type="entry name" value="RHO-GTPASE-ACTIVATING PROTEIN RGD2"/>
    <property type="match status" value="1"/>
</dbReference>
<dbReference type="GO" id="GO:0000935">
    <property type="term" value="C:division septum"/>
    <property type="evidence" value="ECO:0007669"/>
    <property type="project" value="TreeGrafter"/>
</dbReference>
<name>A0A0B7NCS2_9FUNG</name>
<keyword evidence="4" id="KW-1185">Reference proteome</keyword>
<dbReference type="OrthoDB" id="2155291at2759"/>
<dbReference type="InterPro" id="IPR001060">
    <property type="entry name" value="FCH_dom"/>
</dbReference>
<dbReference type="EMBL" id="LN729408">
    <property type="protein sequence ID" value="CEP13185.1"/>
    <property type="molecule type" value="Genomic_DNA"/>
</dbReference>
<dbReference type="STRING" id="35722.A0A0B7NCS2"/>
<dbReference type="GO" id="GO:0007010">
    <property type="term" value="P:cytoskeleton organization"/>
    <property type="evidence" value="ECO:0007669"/>
    <property type="project" value="TreeGrafter"/>
</dbReference>
<dbReference type="AlphaFoldDB" id="A0A0B7NCS2"/>
<dbReference type="GO" id="GO:0005737">
    <property type="term" value="C:cytoplasm"/>
    <property type="evidence" value="ECO:0007669"/>
    <property type="project" value="TreeGrafter"/>
</dbReference>
<dbReference type="GO" id="GO:0005096">
    <property type="term" value="F:GTPase activator activity"/>
    <property type="evidence" value="ECO:0007669"/>
    <property type="project" value="TreeGrafter"/>
</dbReference>
<feature type="domain" description="Rho-GAP" evidence="2">
    <location>
        <begin position="392"/>
        <end position="573"/>
    </location>
</feature>
<dbReference type="SMART" id="SM00055">
    <property type="entry name" value="FCH"/>
    <property type="match status" value="1"/>
</dbReference>
<dbReference type="PANTHER" id="PTHR23065">
    <property type="entry name" value="PROLINE-SERINE-THREONINE PHOSPHATASE INTERACTING PROTEIN 1"/>
    <property type="match status" value="1"/>
</dbReference>
<dbReference type="Pfam" id="PF00611">
    <property type="entry name" value="FCH"/>
    <property type="match status" value="1"/>
</dbReference>
<dbReference type="Gene3D" id="1.20.1270.60">
    <property type="entry name" value="Arfaptin homology (AH) domain/BAR domain"/>
    <property type="match status" value="1"/>
</dbReference>
<sequence length="718" mass="81319">MPHLHPFQESFWSPTASIDPFPNFNAGYTVLHSKLKQSMAENKAIVDYIKQRINAEKTHATLLGSITISTSPFEKDVGGALKKCFEVVCAESDESAKEHFTRASNLNTMALEPLLKFSGRYDRIITQAKKTIETQINRFNAACKAMEDAKTSYVNRCKSLQLVQPDFTNVEVGKGLQFFSRNHAWIWFSELFRDQVYTKDQIVGILKDVVLDEENAVASLVGLGFIKQENNNFIRQKNLIFADEPDNKTSNYSGSKKFPGFLGKWGGQPQQVKKDELMKDMLEADNLYRQFVNKVELMRTQTEQILFAHYEEMESLELERIQTIKQETLKPDKDVQFIVEQYRTGQYCPKPILYENYFHSAAAGSCLQFCCWPQSNIALHYHNTTTDQLFGVSLEEITKVQGSMVPRLITIGLSVIEAEKNVIWTASLPLDRIHAARAEINSNKPITAEILQRFDIILLASLLRLYLLELPDCLFTFELYEPEDQDKDSRLMSISKLLATLPTANYHTVMVLLNHFHKLVKQTTTSAQFTSSSLAKSFCYVLMRPQIESKVSIHERHPQRLLHDLIENFGAIFTQESHYAQERNSTRPSIVVSTKEVSITKANSLNDGSTASASSRTSTSSISVTRRTSILSSIMRSSQSTPTSMKPKIPLTIPMPSPSTLFEDPDEIERSSESSLLETPSHTVSPSTEPHDYKSVHLGDSFVMDDLASLDSFFEDED</sequence>
<proteinExistence type="predicted"/>
<evidence type="ECO:0000259" key="2">
    <source>
        <dbReference type="PROSITE" id="PS50238"/>
    </source>
</evidence>
<dbReference type="SUPFAM" id="SSF48350">
    <property type="entry name" value="GTPase activation domain, GAP"/>
    <property type="match status" value="1"/>
</dbReference>
<evidence type="ECO:0000313" key="4">
    <source>
        <dbReference type="Proteomes" id="UP000054107"/>
    </source>
</evidence>
<dbReference type="GO" id="GO:0007264">
    <property type="term" value="P:small GTPase-mediated signal transduction"/>
    <property type="evidence" value="ECO:0007669"/>
    <property type="project" value="TreeGrafter"/>
</dbReference>
<organism evidence="3 4">
    <name type="scientific">Parasitella parasitica</name>
    <dbReference type="NCBI Taxonomy" id="35722"/>
    <lineage>
        <taxon>Eukaryota</taxon>
        <taxon>Fungi</taxon>
        <taxon>Fungi incertae sedis</taxon>
        <taxon>Mucoromycota</taxon>
        <taxon>Mucoromycotina</taxon>
        <taxon>Mucoromycetes</taxon>
        <taxon>Mucorales</taxon>
        <taxon>Mucorineae</taxon>
        <taxon>Mucoraceae</taxon>
        <taxon>Parasitella</taxon>
    </lineage>
</organism>
<gene>
    <name evidence="3" type="primary">PARPA_07234.1 scaffold 26887</name>
</gene>
<dbReference type="InterPro" id="IPR027267">
    <property type="entry name" value="AH/BAR_dom_sf"/>
</dbReference>
<dbReference type="SUPFAM" id="SSF103657">
    <property type="entry name" value="BAR/IMD domain-like"/>
    <property type="match status" value="1"/>
</dbReference>
<dbReference type="InterPro" id="IPR008936">
    <property type="entry name" value="Rho_GTPase_activation_prot"/>
</dbReference>
<accession>A0A0B7NCS2</accession>
<dbReference type="Proteomes" id="UP000054107">
    <property type="component" value="Unassembled WGS sequence"/>
</dbReference>
<reference evidence="3 4" key="1">
    <citation type="submission" date="2014-09" db="EMBL/GenBank/DDBJ databases">
        <authorList>
            <person name="Ellenberger Sabrina"/>
        </authorList>
    </citation>
    <scope>NUCLEOTIDE SEQUENCE [LARGE SCALE GENOMIC DNA]</scope>
    <source>
        <strain evidence="3 4">CBS 412.66</strain>
    </source>
</reference>
<dbReference type="Gene3D" id="1.10.555.10">
    <property type="entry name" value="Rho GTPase activation protein"/>
    <property type="match status" value="1"/>
</dbReference>
<dbReference type="PROSITE" id="PS50238">
    <property type="entry name" value="RHOGAP"/>
    <property type="match status" value="1"/>
</dbReference>
<dbReference type="InterPro" id="IPR000198">
    <property type="entry name" value="RhoGAP_dom"/>
</dbReference>